<name>A0A9X2BC17_9BACL</name>
<evidence type="ECO:0000259" key="7">
    <source>
        <dbReference type="Pfam" id="PF02687"/>
    </source>
</evidence>
<keyword evidence="5 6" id="KW-0472">Membrane</keyword>
<comment type="similarity">
    <text evidence="6">Belongs to the ABC-4 integral membrane protein family.</text>
</comment>
<dbReference type="AlphaFoldDB" id="A0A9X2BC17"/>
<evidence type="ECO:0000256" key="6">
    <source>
        <dbReference type="PIRNR" id="PIRNR018968"/>
    </source>
</evidence>
<evidence type="ECO:0000256" key="2">
    <source>
        <dbReference type="ARBA" id="ARBA00022475"/>
    </source>
</evidence>
<evidence type="ECO:0000256" key="4">
    <source>
        <dbReference type="ARBA" id="ARBA00022989"/>
    </source>
</evidence>
<feature type="transmembrane region" description="Helical" evidence="6">
    <location>
        <begin position="151"/>
        <end position="174"/>
    </location>
</feature>
<keyword evidence="4 6" id="KW-1133">Transmembrane helix</keyword>
<dbReference type="GO" id="GO:0005886">
    <property type="term" value="C:plasma membrane"/>
    <property type="evidence" value="ECO:0007669"/>
    <property type="project" value="UniProtKB-SubCell"/>
</dbReference>
<reference evidence="8" key="1">
    <citation type="submission" date="2021-09" db="EMBL/GenBank/DDBJ databases">
        <title>Genome analysis of Fictibacillus sp. KIGAM418 isolated from marine sediment.</title>
        <authorList>
            <person name="Seo M.-J."/>
            <person name="Cho E.-S."/>
            <person name="Hwang C.Y."/>
        </authorList>
    </citation>
    <scope>NUCLEOTIDE SEQUENCE</scope>
    <source>
        <strain evidence="8">KIGAM418</strain>
    </source>
</reference>
<accession>A0A9X2BC17</accession>
<evidence type="ECO:0000256" key="1">
    <source>
        <dbReference type="ARBA" id="ARBA00004651"/>
    </source>
</evidence>
<keyword evidence="3 6" id="KW-0812">Transmembrane</keyword>
<evidence type="ECO:0000256" key="5">
    <source>
        <dbReference type="ARBA" id="ARBA00023136"/>
    </source>
</evidence>
<feature type="transmembrane region" description="Helical" evidence="6">
    <location>
        <begin position="52"/>
        <end position="80"/>
    </location>
</feature>
<dbReference type="PANTHER" id="PTHR46795:SF2">
    <property type="entry name" value="ABC TRANSPORTER, PERMEASE PROTEIN"/>
    <property type="match status" value="1"/>
</dbReference>
<comment type="caution">
    <text evidence="8">The sequence shown here is derived from an EMBL/GenBank/DDBJ whole genome shotgun (WGS) entry which is preliminary data.</text>
</comment>
<feature type="transmembrane region" description="Helical" evidence="6">
    <location>
        <begin position="510"/>
        <end position="535"/>
    </location>
</feature>
<evidence type="ECO:0000313" key="9">
    <source>
        <dbReference type="Proteomes" id="UP001139011"/>
    </source>
</evidence>
<dbReference type="PIRSF" id="PIRSF018968">
    <property type="entry name" value="ABC_permease_BceB"/>
    <property type="match status" value="1"/>
</dbReference>
<feature type="transmembrane region" description="Helical" evidence="6">
    <location>
        <begin position="100"/>
        <end position="131"/>
    </location>
</feature>
<dbReference type="PANTHER" id="PTHR46795">
    <property type="entry name" value="ABC TRANSPORTER PERMEASE-RELATED-RELATED"/>
    <property type="match status" value="1"/>
</dbReference>
<evidence type="ECO:0000313" key="8">
    <source>
        <dbReference type="EMBL" id="MCK6256449.1"/>
    </source>
</evidence>
<dbReference type="Pfam" id="PF02687">
    <property type="entry name" value="FtsX"/>
    <property type="match status" value="1"/>
</dbReference>
<keyword evidence="2 6" id="KW-1003">Cell membrane</keyword>
<feature type="transmembrane region" description="Helical" evidence="6">
    <location>
        <begin position="281"/>
        <end position="300"/>
    </location>
</feature>
<feature type="transmembrane region" description="Helical" evidence="6">
    <location>
        <begin position="195"/>
        <end position="214"/>
    </location>
</feature>
<keyword evidence="6" id="KW-0813">Transport</keyword>
<comment type="subcellular location">
    <subcellularLocation>
        <location evidence="1 6">Cell membrane</location>
        <topology evidence="1 6">Multi-pass membrane protein</topology>
    </subcellularLocation>
</comment>
<feature type="transmembrane region" description="Helical" evidence="6">
    <location>
        <begin position="226"/>
        <end position="252"/>
    </location>
</feature>
<feature type="transmembrane region" description="Helical" evidence="6">
    <location>
        <begin position="569"/>
        <end position="588"/>
    </location>
</feature>
<feature type="transmembrane region" description="Helical" evidence="6">
    <location>
        <begin position="594"/>
        <end position="621"/>
    </location>
</feature>
<sequence>MTFPQFAFKNVLRNKRTYAAYFLSSAFSVMIFFVYALFIFHPGIKKGITQSLAIQLMITAEFVMYFFAFFFVLYSVSTFLKTRKREFGILMMHGMTKTQLNTMVFLENMIIGSGAILIGIGAGILTAKLFFMIAAHLLDIHSLPFYMSWKAIALTVAAFLGLFLVISIFTAFLVRTNSLLSLFQSGQKPKKEPKVSVLLSLLSAVLLLASYYLAGTATLNSLLIRMLPVIAMTIVGTYFFFSQLSVFIMRALQKNRFLFWKKTNIITISSLAYRLKDNARMFFMVCIVSTVAFCAVGSLSSMKILSKQFNEDYAAEISYIARDQQPLHHDNLNEIKDELKKKQLKYSTYRTTLKILDVKTSNDRFSPKTMPVMSFSAYRTIIQKAGGKITEQPLTGKQVLKMKTSSTETFSPHMYMFKQGKLSVNADVSTEHVAMPRELIDSVGIVVSDELFKNIKPASTQEFTGFFTSRMEATNGMLDELAKDGIVRYYEKTPYTMAVSGTLADQMMKLYSALLFVALLIGAVFFVAAGSFLYFRLYADLDYDTRLYLTIKKVGLTDKELSRIVTRQLALLFFVPIAVAFVHSAFAFSALQSFFTLSIAGQVSIVLAGFLVAQVLYFLFIRQRYLRNLRKTLI</sequence>
<dbReference type="InterPro" id="IPR027022">
    <property type="entry name" value="ABC_permease_BceB-typ"/>
</dbReference>
<feature type="domain" description="ABC3 transporter permease C-terminal" evidence="7">
    <location>
        <begin position="62"/>
        <end position="176"/>
    </location>
</feature>
<protein>
    <submittedName>
        <fullName evidence="8">ABC transporter permease</fullName>
    </submittedName>
</protein>
<proteinExistence type="inferred from homology"/>
<dbReference type="GO" id="GO:0055085">
    <property type="term" value="P:transmembrane transport"/>
    <property type="evidence" value="ECO:0007669"/>
    <property type="project" value="UniProtKB-UniRule"/>
</dbReference>
<dbReference type="InterPro" id="IPR052536">
    <property type="entry name" value="ABC-4_Integral_Memb_Prot"/>
</dbReference>
<keyword evidence="9" id="KW-1185">Reference proteome</keyword>
<dbReference type="InterPro" id="IPR003838">
    <property type="entry name" value="ABC3_permease_C"/>
</dbReference>
<evidence type="ECO:0000256" key="3">
    <source>
        <dbReference type="ARBA" id="ARBA00022692"/>
    </source>
</evidence>
<feature type="transmembrane region" description="Helical" evidence="6">
    <location>
        <begin position="20"/>
        <end position="40"/>
    </location>
</feature>
<dbReference type="Proteomes" id="UP001139011">
    <property type="component" value="Unassembled WGS sequence"/>
</dbReference>
<organism evidence="8 9">
    <name type="scientific">Fictibacillus marinisediminis</name>
    <dbReference type="NCBI Taxonomy" id="2878389"/>
    <lineage>
        <taxon>Bacteria</taxon>
        <taxon>Bacillati</taxon>
        <taxon>Bacillota</taxon>
        <taxon>Bacilli</taxon>
        <taxon>Bacillales</taxon>
        <taxon>Fictibacillaceae</taxon>
        <taxon>Fictibacillus</taxon>
    </lineage>
</organism>
<gene>
    <name evidence="8" type="ORF">LCY76_07575</name>
</gene>
<dbReference type="RefSeq" id="WP_248252125.1">
    <property type="nucleotide sequence ID" value="NZ_JAIWJX010000002.1"/>
</dbReference>
<dbReference type="EMBL" id="JAIWJX010000002">
    <property type="protein sequence ID" value="MCK6256449.1"/>
    <property type="molecule type" value="Genomic_DNA"/>
</dbReference>